<dbReference type="STRING" id="94237.ENSMMOP00000021900"/>
<evidence type="ECO:0000256" key="2">
    <source>
        <dbReference type="ARBA" id="ARBA00004496"/>
    </source>
</evidence>
<keyword evidence="7 12" id="KW-0009">Actin-binding</keyword>
<keyword evidence="15" id="KW-1185">Reference proteome</keyword>
<keyword evidence="9" id="KW-0650">Protein phosphatase inhibitor</keyword>
<keyword evidence="6" id="KW-0770">Synapse</keyword>
<dbReference type="PANTHER" id="PTHR12751:SF6">
    <property type="entry name" value="PHOSPHATASE AND ACTIN REGULATOR 1"/>
    <property type="match status" value="1"/>
</dbReference>
<evidence type="ECO:0000256" key="11">
    <source>
        <dbReference type="PROSITE-ProRule" id="PRU00401"/>
    </source>
</evidence>
<keyword evidence="5 12" id="KW-0677">Repeat</keyword>
<evidence type="ECO:0000256" key="10">
    <source>
        <dbReference type="ARBA" id="ARBA00034103"/>
    </source>
</evidence>
<feature type="repeat" description="RPEL" evidence="11">
    <location>
        <begin position="61"/>
        <end position="86"/>
    </location>
</feature>
<dbReference type="GO" id="GO:0005634">
    <property type="term" value="C:nucleus"/>
    <property type="evidence" value="ECO:0007669"/>
    <property type="project" value="UniProtKB-SubCell"/>
</dbReference>
<evidence type="ECO:0000256" key="7">
    <source>
        <dbReference type="ARBA" id="ARBA00023203"/>
    </source>
</evidence>
<dbReference type="Pfam" id="PF02755">
    <property type="entry name" value="RPEL"/>
    <property type="match status" value="1"/>
</dbReference>
<proteinExistence type="inferred from homology"/>
<dbReference type="GO" id="GO:0004864">
    <property type="term" value="F:protein phosphatase inhibitor activity"/>
    <property type="evidence" value="ECO:0007669"/>
    <property type="project" value="UniProtKB-UniRule"/>
</dbReference>
<dbReference type="AlphaFoldDB" id="A0A3Q3X1Q1"/>
<comment type="subcellular location">
    <subcellularLocation>
        <location evidence="2">Cytoplasm</location>
    </subcellularLocation>
    <subcellularLocation>
        <location evidence="1">Nucleus</location>
    </subcellularLocation>
    <subcellularLocation>
        <location evidence="10">Synapse</location>
    </subcellularLocation>
</comment>
<accession>A0A3Q3X1Q1</accession>
<dbReference type="SMART" id="SM00707">
    <property type="entry name" value="RPEL"/>
    <property type="match status" value="1"/>
</dbReference>
<keyword evidence="4" id="KW-0963">Cytoplasm</keyword>
<sequence length="135" mass="15740">IGQTVSTEEVERLAAMRSDSLVPGTHTPPIRRRSKFATLGRLFKPWKWRKKKSEKFKQTSAVLERKMSTRQSREELIKKGVLKEVYEKGGRTQGTFGGFADEEEEEEAEAEEEEEEEDEDDTFFTSRCFFLFSYV</sequence>
<evidence type="ECO:0000256" key="4">
    <source>
        <dbReference type="ARBA" id="ARBA00022490"/>
    </source>
</evidence>
<evidence type="ECO:0000256" key="3">
    <source>
        <dbReference type="ARBA" id="ARBA00009795"/>
    </source>
</evidence>
<dbReference type="GO" id="GO:0048870">
    <property type="term" value="P:cell motility"/>
    <property type="evidence" value="ECO:0007669"/>
    <property type="project" value="TreeGrafter"/>
</dbReference>
<dbReference type="GO" id="GO:0005737">
    <property type="term" value="C:cytoplasm"/>
    <property type="evidence" value="ECO:0007669"/>
    <property type="project" value="UniProtKB-SubCell"/>
</dbReference>
<reference evidence="14" key="1">
    <citation type="submission" date="2025-08" db="UniProtKB">
        <authorList>
            <consortium name="Ensembl"/>
        </authorList>
    </citation>
    <scope>IDENTIFICATION</scope>
</reference>
<dbReference type="Ensembl" id="ENSMMOT00000022264.1">
    <property type="protein sequence ID" value="ENSMMOP00000021900.1"/>
    <property type="gene ID" value="ENSMMOG00000016654.1"/>
</dbReference>
<reference evidence="14" key="2">
    <citation type="submission" date="2025-09" db="UniProtKB">
        <authorList>
            <consortium name="Ensembl"/>
        </authorList>
    </citation>
    <scope>IDENTIFICATION</scope>
</reference>
<evidence type="ECO:0000313" key="15">
    <source>
        <dbReference type="Proteomes" id="UP000261620"/>
    </source>
</evidence>
<dbReference type="OMA" id="MIECDED"/>
<evidence type="ECO:0000256" key="13">
    <source>
        <dbReference type="SAM" id="MobiDB-lite"/>
    </source>
</evidence>
<comment type="similarity">
    <text evidence="3 12">Belongs to the phosphatase and actin regulator family.</text>
</comment>
<keyword evidence="8" id="KW-0539">Nucleus</keyword>
<dbReference type="InterPro" id="IPR004018">
    <property type="entry name" value="RPEL_repeat"/>
</dbReference>
<feature type="region of interest" description="Disordered" evidence="13">
    <location>
        <begin position="92"/>
        <end position="122"/>
    </location>
</feature>
<evidence type="ECO:0000256" key="1">
    <source>
        <dbReference type="ARBA" id="ARBA00004123"/>
    </source>
</evidence>
<feature type="compositionally biased region" description="Acidic residues" evidence="13">
    <location>
        <begin position="100"/>
        <end position="122"/>
    </location>
</feature>
<organism evidence="14 15">
    <name type="scientific">Mola mola</name>
    <name type="common">Ocean sunfish</name>
    <name type="synonym">Tetraodon mola</name>
    <dbReference type="NCBI Taxonomy" id="94237"/>
    <lineage>
        <taxon>Eukaryota</taxon>
        <taxon>Metazoa</taxon>
        <taxon>Chordata</taxon>
        <taxon>Craniata</taxon>
        <taxon>Vertebrata</taxon>
        <taxon>Euteleostomi</taxon>
        <taxon>Actinopterygii</taxon>
        <taxon>Neopterygii</taxon>
        <taxon>Teleostei</taxon>
        <taxon>Neoteleostei</taxon>
        <taxon>Acanthomorphata</taxon>
        <taxon>Eupercaria</taxon>
        <taxon>Tetraodontiformes</taxon>
        <taxon>Molidae</taxon>
        <taxon>Mola</taxon>
    </lineage>
</organism>
<evidence type="ECO:0000256" key="6">
    <source>
        <dbReference type="ARBA" id="ARBA00023018"/>
    </source>
</evidence>
<evidence type="ECO:0000256" key="9">
    <source>
        <dbReference type="ARBA" id="ARBA00023272"/>
    </source>
</evidence>
<evidence type="ECO:0000256" key="8">
    <source>
        <dbReference type="ARBA" id="ARBA00023242"/>
    </source>
</evidence>
<dbReference type="PROSITE" id="PS51073">
    <property type="entry name" value="RPEL"/>
    <property type="match status" value="1"/>
</dbReference>
<dbReference type="PANTHER" id="PTHR12751">
    <property type="entry name" value="PHOSPHATASE AND ACTIN REGULATOR PHACTR"/>
    <property type="match status" value="1"/>
</dbReference>
<comment type="subunit">
    <text evidence="12">Binds PPP1CA and actin.</text>
</comment>
<name>A0A3Q3X1Q1_MOLML</name>
<evidence type="ECO:0000256" key="5">
    <source>
        <dbReference type="ARBA" id="ARBA00022737"/>
    </source>
</evidence>
<dbReference type="GO" id="GO:0003779">
    <property type="term" value="F:actin binding"/>
    <property type="evidence" value="ECO:0007669"/>
    <property type="project" value="UniProtKB-KW"/>
</dbReference>
<evidence type="ECO:0000256" key="12">
    <source>
        <dbReference type="RuleBase" id="RU301113"/>
    </source>
</evidence>
<dbReference type="Proteomes" id="UP000261620">
    <property type="component" value="Unplaced"/>
</dbReference>
<dbReference type="GO" id="GO:0045202">
    <property type="term" value="C:synapse"/>
    <property type="evidence" value="ECO:0007669"/>
    <property type="project" value="UniProtKB-SubCell"/>
</dbReference>
<protein>
    <recommendedName>
        <fullName evidence="12">Phosphatase and actin regulator</fullName>
    </recommendedName>
</protein>
<evidence type="ECO:0000313" key="14">
    <source>
        <dbReference type="Ensembl" id="ENSMMOP00000021900.1"/>
    </source>
</evidence>
<dbReference type="GO" id="GO:0043149">
    <property type="term" value="P:stress fiber assembly"/>
    <property type="evidence" value="ECO:0007669"/>
    <property type="project" value="TreeGrafter"/>
</dbReference>